<accession>I0ID87</accession>
<evidence type="ECO:0000313" key="2">
    <source>
        <dbReference type="EMBL" id="BAM03225.1"/>
    </source>
</evidence>
<name>I0ID87_PHYMF</name>
<gene>
    <name evidence="2" type="ordered locus">PSMK_10660</name>
</gene>
<keyword evidence="1" id="KW-0812">Transmembrane</keyword>
<dbReference type="RefSeq" id="WP_014436444.1">
    <property type="nucleotide sequence ID" value="NC_017080.1"/>
</dbReference>
<dbReference type="STRING" id="1142394.PSMK_10660"/>
<keyword evidence="3" id="KW-1185">Reference proteome</keyword>
<dbReference type="KEGG" id="phm:PSMK_10660"/>
<evidence type="ECO:0000313" key="3">
    <source>
        <dbReference type="Proteomes" id="UP000007881"/>
    </source>
</evidence>
<proteinExistence type="predicted"/>
<dbReference type="Proteomes" id="UP000007881">
    <property type="component" value="Chromosome"/>
</dbReference>
<keyword evidence="1" id="KW-1133">Transmembrane helix</keyword>
<dbReference type="EMBL" id="AP012338">
    <property type="protein sequence ID" value="BAM03225.1"/>
    <property type="molecule type" value="Genomic_DNA"/>
</dbReference>
<dbReference type="HOGENOM" id="CLU_2701594_0_0_0"/>
<organism evidence="2 3">
    <name type="scientific">Phycisphaera mikurensis (strain NBRC 102666 / KCTC 22515 / FYK2301M01)</name>
    <dbReference type="NCBI Taxonomy" id="1142394"/>
    <lineage>
        <taxon>Bacteria</taxon>
        <taxon>Pseudomonadati</taxon>
        <taxon>Planctomycetota</taxon>
        <taxon>Phycisphaerae</taxon>
        <taxon>Phycisphaerales</taxon>
        <taxon>Phycisphaeraceae</taxon>
        <taxon>Phycisphaera</taxon>
    </lineage>
</organism>
<feature type="transmembrane region" description="Helical" evidence="1">
    <location>
        <begin position="20"/>
        <end position="39"/>
    </location>
</feature>
<feature type="transmembrane region" description="Helical" evidence="1">
    <location>
        <begin position="51"/>
        <end position="72"/>
    </location>
</feature>
<dbReference type="AlphaFoldDB" id="I0ID87"/>
<protein>
    <submittedName>
        <fullName evidence="2">Uncharacterized protein</fullName>
    </submittedName>
</protein>
<keyword evidence="1" id="KW-0472">Membrane</keyword>
<evidence type="ECO:0000256" key="1">
    <source>
        <dbReference type="SAM" id="Phobius"/>
    </source>
</evidence>
<sequence length="73" mass="8128">MPASLATYRPFIDPLDVDGWWPLLLLPLLFAVALVYKTLKLPTLDRLVPESLKLAGEVLAAMVALALLLRWLT</sequence>
<reference evidence="2 3" key="1">
    <citation type="submission" date="2012-02" db="EMBL/GenBank/DDBJ databases">
        <title>Complete genome sequence of Phycisphaera mikurensis NBRC 102666.</title>
        <authorList>
            <person name="Ankai A."/>
            <person name="Hosoyama A."/>
            <person name="Terui Y."/>
            <person name="Sekine M."/>
            <person name="Fukai R."/>
            <person name="Kato Y."/>
            <person name="Nakamura S."/>
            <person name="Yamada-Narita S."/>
            <person name="Kawakoshi A."/>
            <person name="Fukunaga Y."/>
            <person name="Yamazaki S."/>
            <person name="Fujita N."/>
        </authorList>
    </citation>
    <scope>NUCLEOTIDE SEQUENCE [LARGE SCALE GENOMIC DNA]</scope>
    <source>
        <strain evidence="3">NBRC 102666 / KCTC 22515 / FYK2301M01</strain>
    </source>
</reference>